<protein>
    <recommendedName>
        <fullName evidence="11">Zinc metalloprotease</fullName>
        <ecNumber evidence="11">3.4.24.-</ecNumber>
    </recommendedName>
</protein>
<feature type="transmembrane region" description="Helical" evidence="11">
    <location>
        <begin position="371"/>
        <end position="391"/>
    </location>
</feature>
<evidence type="ECO:0000256" key="2">
    <source>
        <dbReference type="ARBA" id="ARBA00004141"/>
    </source>
</evidence>
<dbReference type="CDD" id="cd06163">
    <property type="entry name" value="S2P-M50_PDZ_RseP-like"/>
    <property type="match status" value="1"/>
</dbReference>
<dbReference type="InterPro" id="IPR001478">
    <property type="entry name" value="PDZ"/>
</dbReference>
<keyword evidence="6 11" id="KW-0378">Hydrolase</keyword>
<keyword evidence="11" id="KW-0479">Metal-binding</keyword>
<keyword evidence="4 13" id="KW-0645">Protease</keyword>
<dbReference type="EMBL" id="FXXQ01000001">
    <property type="protein sequence ID" value="SMX22251.1"/>
    <property type="molecule type" value="Genomic_DNA"/>
</dbReference>
<dbReference type="InterPro" id="IPR041489">
    <property type="entry name" value="PDZ_6"/>
</dbReference>
<gene>
    <name evidence="13" type="ORF">BOA8489_00342</name>
</gene>
<dbReference type="SUPFAM" id="SSF50156">
    <property type="entry name" value="PDZ domain-like"/>
    <property type="match status" value="2"/>
</dbReference>
<keyword evidence="5 11" id="KW-0812">Transmembrane</keyword>
<accession>A0A238IW41</accession>
<evidence type="ECO:0000313" key="14">
    <source>
        <dbReference type="Proteomes" id="UP000201838"/>
    </source>
</evidence>
<evidence type="ECO:0000256" key="9">
    <source>
        <dbReference type="ARBA" id="ARBA00023049"/>
    </source>
</evidence>
<feature type="transmembrane region" description="Helical" evidence="11">
    <location>
        <begin position="113"/>
        <end position="141"/>
    </location>
</feature>
<evidence type="ECO:0000256" key="1">
    <source>
        <dbReference type="ARBA" id="ARBA00001947"/>
    </source>
</evidence>
<keyword evidence="8 11" id="KW-1133">Transmembrane helix</keyword>
<dbReference type="OrthoDB" id="9782003at2"/>
<evidence type="ECO:0000256" key="11">
    <source>
        <dbReference type="RuleBase" id="RU362031"/>
    </source>
</evidence>
<feature type="domain" description="PDZ" evidence="12">
    <location>
        <begin position="137"/>
        <end position="205"/>
    </location>
</feature>
<evidence type="ECO:0000256" key="10">
    <source>
        <dbReference type="ARBA" id="ARBA00023136"/>
    </source>
</evidence>
<sequence length="445" mass="47558">MDLAGLLPSFGNFAFTIIAFVIALSVIVAIHEYGHYIVGRWTGIKADVFSVGFGPVIYSRTDRHGTAWQIAALPFGGFVKFRGDENAASGKDADAMVGLSAEERRATMHGAPLWARTLTVLAGPVFNFILSFLIFAALLMARGVASDPITIEELRTLPGTTQGLEPGDVVLKINGTPVPPTEEFTELRESLVPVENSTFTVLRDGNEAVVDGPWLFPALVGGVTPGSAAEEALLEDGDVITAVDGDPIYDFEQLRDKVVASEGDSIALTVWRDGDVSDFVMTPRRMDLPLADGSFETRYIIGVSPGMSFEPASETPSLGEAMSYGVNQIIFITKSSLSGLYHMIAGKISTCNISGPIGIAETSGQAASQGWISFIWFIAVLSTAVGMLNLFPIPVLDGGHLVFYFWEAVTGRPPSDQALKYLMAGGLTVMLGLMVFAVTNDLFCP</sequence>
<comment type="cofactor">
    <cofactor evidence="1 11">
        <name>Zn(2+)</name>
        <dbReference type="ChEBI" id="CHEBI:29105"/>
    </cofactor>
</comment>
<comment type="similarity">
    <text evidence="3 11">Belongs to the peptidase M50B family.</text>
</comment>
<evidence type="ECO:0000256" key="4">
    <source>
        <dbReference type="ARBA" id="ARBA00022670"/>
    </source>
</evidence>
<evidence type="ECO:0000256" key="7">
    <source>
        <dbReference type="ARBA" id="ARBA00022833"/>
    </source>
</evidence>
<keyword evidence="10 11" id="KW-0472">Membrane</keyword>
<reference evidence="14" key="1">
    <citation type="submission" date="2017-05" db="EMBL/GenBank/DDBJ databases">
        <authorList>
            <person name="Rodrigo-Torres L."/>
            <person name="Arahal R. D."/>
            <person name="Lucena T."/>
        </authorList>
    </citation>
    <scope>NUCLEOTIDE SEQUENCE [LARGE SCALE GENOMIC DNA]</scope>
    <source>
        <strain evidence="14">CECT 8489</strain>
    </source>
</reference>
<name>A0A238IW41_9RHOB</name>
<dbReference type="PANTHER" id="PTHR42837">
    <property type="entry name" value="REGULATOR OF SIGMA-E PROTEASE RSEP"/>
    <property type="match status" value="1"/>
</dbReference>
<dbReference type="EC" id="3.4.24.-" evidence="11"/>
<keyword evidence="9 11" id="KW-0482">Metalloprotease</keyword>
<organism evidence="13 14">
    <name type="scientific">Boseongicola aestuarii</name>
    <dbReference type="NCBI Taxonomy" id="1470561"/>
    <lineage>
        <taxon>Bacteria</taxon>
        <taxon>Pseudomonadati</taxon>
        <taxon>Pseudomonadota</taxon>
        <taxon>Alphaproteobacteria</taxon>
        <taxon>Rhodobacterales</taxon>
        <taxon>Paracoccaceae</taxon>
        <taxon>Boseongicola</taxon>
    </lineage>
</organism>
<proteinExistence type="inferred from homology"/>
<dbReference type="NCBIfam" id="TIGR00054">
    <property type="entry name" value="RIP metalloprotease RseP"/>
    <property type="match status" value="1"/>
</dbReference>
<evidence type="ECO:0000259" key="12">
    <source>
        <dbReference type="SMART" id="SM00228"/>
    </source>
</evidence>
<dbReference type="InterPro" id="IPR008915">
    <property type="entry name" value="Peptidase_M50"/>
</dbReference>
<dbReference type="AlphaFoldDB" id="A0A238IW41"/>
<comment type="subcellular location">
    <subcellularLocation>
        <location evidence="2">Membrane</location>
        <topology evidence="2">Multi-pass membrane protein</topology>
    </subcellularLocation>
</comment>
<dbReference type="GO" id="GO:0016020">
    <property type="term" value="C:membrane"/>
    <property type="evidence" value="ECO:0007669"/>
    <property type="project" value="UniProtKB-SubCell"/>
</dbReference>
<keyword evidence="7 11" id="KW-0862">Zinc</keyword>
<dbReference type="GO" id="GO:0046872">
    <property type="term" value="F:metal ion binding"/>
    <property type="evidence" value="ECO:0007669"/>
    <property type="project" value="UniProtKB-KW"/>
</dbReference>
<dbReference type="CDD" id="cd23081">
    <property type="entry name" value="cpPDZ_EcRseP-like"/>
    <property type="match status" value="1"/>
</dbReference>
<dbReference type="RefSeq" id="WP_093972231.1">
    <property type="nucleotide sequence ID" value="NZ_FXXQ01000001.1"/>
</dbReference>
<feature type="transmembrane region" description="Helical" evidence="11">
    <location>
        <begin position="12"/>
        <end position="30"/>
    </location>
</feature>
<feature type="transmembrane region" description="Helical" evidence="11">
    <location>
        <begin position="421"/>
        <end position="439"/>
    </location>
</feature>
<evidence type="ECO:0000256" key="6">
    <source>
        <dbReference type="ARBA" id="ARBA00022801"/>
    </source>
</evidence>
<evidence type="ECO:0000256" key="5">
    <source>
        <dbReference type="ARBA" id="ARBA00022692"/>
    </source>
</evidence>
<evidence type="ECO:0000313" key="13">
    <source>
        <dbReference type="EMBL" id="SMX22251.1"/>
    </source>
</evidence>
<dbReference type="GO" id="GO:0004222">
    <property type="term" value="F:metalloendopeptidase activity"/>
    <property type="evidence" value="ECO:0007669"/>
    <property type="project" value="InterPro"/>
</dbReference>
<dbReference type="Proteomes" id="UP000201838">
    <property type="component" value="Unassembled WGS sequence"/>
</dbReference>
<dbReference type="Pfam" id="PF02163">
    <property type="entry name" value="Peptidase_M50"/>
    <property type="match status" value="1"/>
</dbReference>
<dbReference type="InterPro" id="IPR004387">
    <property type="entry name" value="Pept_M50_Zn"/>
</dbReference>
<keyword evidence="14" id="KW-1185">Reference proteome</keyword>
<dbReference type="Gene3D" id="2.30.42.10">
    <property type="match status" value="2"/>
</dbReference>
<dbReference type="GO" id="GO:0006508">
    <property type="term" value="P:proteolysis"/>
    <property type="evidence" value="ECO:0007669"/>
    <property type="project" value="UniProtKB-KW"/>
</dbReference>
<evidence type="ECO:0000256" key="3">
    <source>
        <dbReference type="ARBA" id="ARBA00007931"/>
    </source>
</evidence>
<dbReference type="Pfam" id="PF17820">
    <property type="entry name" value="PDZ_6"/>
    <property type="match status" value="1"/>
</dbReference>
<dbReference type="SMART" id="SM00228">
    <property type="entry name" value="PDZ"/>
    <property type="match status" value="2"/>
</dbReference>
<feature type="domain" description="PDZ" evidence="12">
    <location>
        <begin position="212"/>
        <end position="274"/>
    </location>
</feature>
<dbReference type="InterPro" id="IPR036034">
    <property type="entry name" value="PDZ_sf"/>
</dbReference>
<dbReference type="PANTHER" id="PTHR42837:SF2">
    <property type="entry name" value="MEMBRANE METALLOPROTEASE ARASP2, CHLOROPLASTIC-RELATED"/>
    <property type="match status" value="1"/>
</dbReference>
<evidence type="ECO:0000256" key="8">
    <source>
        <dbReference type="ARBA" id="ARBA00022989"/>
    </source>
</evidence>